<dbReference type="Pfam" id="PF13751">
    <property type="entry name" value="DDE_Tnp_1_6"/>
    <property type="match status" value="1"/>
</dbReference>
<dbReference type="Proteomes" id="UP000216052">
    <property type="component" value="Chromosome"/>
</dbReference>
<dbReference type="EMBL" id="CP155571">
    <property type="protein sequence ID" value="XFO74875.1"/>
    <property type="molecule type" value="Genomic_DNA"/>
</dbReference>
<dbReference type="InterPro" id="IPR008490">
    <property type="entry name" value="Transposase_InsH_N"/>
</dbReference>
<evidence type="ECO:0000259" key="3">
    <source>
        <dbReference type="Pfam" id="PF13751"/>
    </source>
</evidence>
<dbReference type="EMBL" id="CP155571">
    <property type="protein sequence ID" value="XFO72362.1"/>
    <property type="molecule type" value="Genomic_DNA"/>
</dbReference>
<dbReference type="EMBL" id="CP155571">
    <property type="protein sequence ID" value="XFO73994.1"/>
    <property type="molecule type" value="Genomic_DNA"/>
</dbReference>
<evidence type="ECO:0000313" key="4">
    <source>
        <dbReference type="EMBL" id="XFO70215.1"/>
    </source>
</evidence>
<feature type="region of interest" description="Disordered" evidence="1">
    <location>
        <begin position="276"/>
        <end position="295"/>
    </location>
</feature>
<evidence type="ECO:0000313" key="7">
    <source>
        <dbReference type="EMBL" id="XFO72362.1"/>
    </source>
</evidence>
<accession>A0ABZ3IZ68</accession>
<keyword evidence="12" id="KW-1185">Reference proteome</keyword>
<dbReference type="InterPro" id="IPR025668">
    <property type="entry name" value="Tnp_DDE_dom"/>
</dbReference>
<evidence type="ECO:0000313" key="11">
    <source>
        <dbReference type="EMBL" id="XFO74875.1"/>
    </source>
</evidence>
<protein>
    <recommendedName>
        <fullName evidence="13">Transposase DDE domain protein</fullName>
    </recommendedName>
</protein>
<feature type="domain" description="Transposase DDE" evidence="3">
    <location>
        <begin position="403"/>
        <end position="521"/>
    </location>
</feature>
<dbReference type="EMBL" id="CP155571">
    <property type="protein sequence ID" value="XFO70215.1"/>
    <property type="molecule type" value="Genomic_DNA"/>
</dbReference>
<dbReference type="EMBL" id="CP155571">
    <property type="protein sequence ID" value="XFO71379.1"/>
    <property type="molecule type" value="Genomic_DNA"/>
</dbReference>
<evidence type="ECO:0000313" key="6">
    <source>
        <dbReference type="EMBL" id="XFO71453.1"/>
    </source>
</evidence>
<proteinExistence type="predicted"/>
<dbReference type="RefSeq" id="WP_373657508.1">
    <property type="nucleotide sequence ID" value="NZ_CP155571.1"/>
</dbReference>
<evidence type="ECO:0000313" key="12">
    <source>
        <dbReference type="Proteomes" id="UP000216052"/>
    </source>
</evidence>
<evidence type="ECO:0008006" key="13">
    <source>
        <dbReference type="Google" id="ProtNLM"/>
    </source>
</evidence>
<reference evidence="5 12" key="1">
    <citation type="submission" date="2024-05" db="EMBL/GenBank/DDBJ databases">
        <title>Isolation and characterization of Sporomusa carbonis sp. nov., a carboxydotrophic hydrogenogen in the genus of Sporomusa isolated from a charcoal burning pile.</title>
        <authorList>
            <person name="Boeer T."/>
            <person name="Rosenbaum F."/>
            <person name="Eysell L."/>
            <person name="Mueller V."/>
            <person name="Daniel R."/>
            <person name="Poehlein A."/>
        </authorList>
    </citation>
    <scope>NUCLEOTIDE SEQUENCE [LARGE SCALE GENOMIC DNA]</scope>
    <source>
        <strain evidence="5 12">DSM 3132</strain>
    </source>
</reference>
<evidence type="ECO:0000259" key="2">
    <source>
        <dbReference type="Pfam" id="PF05598"/>
    </source>
</evidence>
<sequence length="552" mass="63418">MFRKNNSHLQERLFDDFQHLHPSQQKRLMASWAPIFYEHVFSQIDEAPFAPLYSADNGRPNFPINILLSLEFYKHWQDLTDEQLLEQASFNYQVMYAIGLRNLGEEYVAPRTLYDFRSRVHRHMLDNPESGDLIFGQFNNLTTHFIEETGAKTDEQRTDSSFVTANIQRMYRIGLIFDVLFHAIESCPETFLTDELKEVLKPTFKTNVLYRTRPSTAQERIESLLNLGQQLLDIKKANQEIADCKTFDLLERLLKEQGIWNEEQQKWDAKLSKNISPDSLQSAHDPDATYRHKGNRDSVGYVANITETCSKENQAQFVTDYTIEPNTTTDVDMLNDRLPDIKKRTGVEKMYTDGGYYSETVDQTAKQTEVEMLYSSLTGKEPNPDRIPYTAFEIEDRQIIKACPEQYKAQRATFNEKDKTLSAHFDLETCRNCPHLEQCPVKLQKKDAVVRVSQKTILADETRQKLANGGQQENTSRRTAIEGTNSALKRSQGLGKLAVRGKHKVSAVVGLKIIGHNFQQFITYLARKTKETIKQVATSFPTTPPQGVSLSF</sequence>
<dbReference type="PANTHER" id="PTHR33408:SF2">
    <property type="entry name" value="TRANSPOSASE DDE DOMAIN-CONTAINING PROTEIN"/>
    <property type="match status" value="1"/>
</dbReference>
<evidence type="ECO:0000313" key="5">
    <source>
        <dbReference type="EMBL" id="XFO71379.1"/>
    </source>
</evidence>
<organism evidence="5 12">
    <name type="scientific">Sporomusa acidovorans (strain ATCC 49682 / DSM 3132 / Mol)</name>
    <dbReference type="NCBI Taxonomy" id="1123286"/>
    <lineage>
        <taxon>Bacteria</taxon>
        <taxon>Bacillati</taxon>
        <taxon>Bacillota</taxon>
        <taxon>Negativicutes</taxon>
        <taxon>Selenomonadales</taxon>
        <taxon>Sporomusaceae</taxon>
        <taxon>Sporomusa</taxon>
    </lineage>
</organism>
<name>A0ABZ3IZ68_SPOA4</name>
<evidence type="ECO:0000313" key="9">
    <source>
        <dbReference type="EMBL" id="XFO73994.1"/>
    </source>
</evidence>
<dbReference type="EMBL" id="CP155571">
    <property type="protein sequence ID" value="XFO72438.1"/>
    <property type="molecule type" value="Genomic_DNA"/>
</dbReference>
<dbReference type="EMBL" id="CP155571">
    <property type="protein sequence ID" value="XFO74478.1"/>
    <property type="molecule type" value="Genomic_DNA"/>
</dbReference>
<dbReference type="Pfam" id="PF05598">
    <property type="entry name" value="DUF772"/>
    <property type="match status" value="1"/>
</dbReference>
<gene>
    <name evidence="4" type="ORF">SPACI_002030</name>
    <name evidence="5" type="ORF">SPACI_013940</name>
    <name evidence="6" type="ORF">SPACI_014680</name>
    <name evidence="7" type="ORF">SPACI_024140</name>
    <name evidence="8" type="ORF">SPACI_024900</name>
    <name evidence="9" type="ORF">SPACI_041030</name>
    <name evidence="10" type="ORF">SPACI_045880</name>
    <name evidence="11" type="ORF">SPACI_049860</name>
</gene>
<dbReference type="EMBL" id="CP155571">
    <property type="protein sequence ID" value="XFO71453.1"/>
    <property type="molecule type" value="Genomic_DNA"/>
</dbReference>
<evidence type="ECO:0000313" key="10">
    <source>
        <dbReference type="EMBL" id="XFO74478.1"/>
    </source>
</evidence>
<evidence type="ECO:0000256" key="1">
    <source>
        <dbReference type="SAM" id="MobiDB-lite"/>
    </source>
</evidence>
<dbReference type="PANTHER" id="PTHR33408">
    <property type="entry name" value="TRANSPOSASE"/>
    <property type="match status" value="1"/>
</dbReference>
<evidence type="ECO:0000313" key="8">
    <source>
        <dbReference type="EMBL" id="XFO72438.1"/>
    </source>
</evidence>
<feature type="domain" description="Transposase InsH N-terminal" evidence="2">
    <location>
        <begin position="36"/>
        <end position="119"/>
    </location>
</feature>